<reference evidence="2 3" key="1">
    <citation type="journal article" date="2006" name="Proc. Natl. Acad. Sci. U.S.A.">
        <title>Genomic analysis of the uncultivated marine crenarchaeote Cenarchaeum symbiosum.</title>
        <authorList>
            <person name="Hallam S.J."/>
            <person name="Konstantinidis K.T."/>
            <person name="Putnam N."/>
            <person name="Schleper C."/>
            <person name="Watanabe Y."/>
            <person name="Sugahara J."/>
            <person name="Preston C."/>
            <person name="de la Torre J."/>
            <person name="Richardson P.M."/>
            <person name="DeLong E.F."/>
        </authorList>
    </citation>
    <scope>NUCLEOTIDE SEQUENCE [LARGE SCALE GENOMIC DNA]</scope>
    <source>
        <strain evidence="3">A</strain>
    </source>
</reference>
<dbReference type="HOGENOM" id="CLU_1912248_0_0_2"/>
<dbReference type="AlphaFoldDB" id="A0RWD7"/>
<dbReference type="Proteomes" id="UP000000758">
    <property type="component" value="Chromosome"/>
</dbReference>
<accession>A0RWD7</accession>
<dbReference type="STRING" id="414004.CENSYa_1022"/>
<name>A0RWD7_CENSY</name>
<keyword evidence="1" id="KW-1133">Transmembrane helix</keyword>
<protein>
    <submittedName>
        <fullName evidence="2">Uncharacterized protein</fullName>
    </submittedName>
</protein>
<sequence>MGKLVALFRIRTYIYTYIATVLAVVSFSNFMVQLFGQTIPSTVLAFFREAGVAVVLGAVFVFVFLWFLKARPRNRPQNYSVVPFDVFGSESSISGIRTEFHTHDVAWSYMRQYKEAYPLYNFALVSDVPGSPKRTIFRYI</sequence>
<evidence type="ECO:0000256" key="1">
    <source>
        <dbReference type="SAM" id="Phobius"/>
    </source>
</evidence>
<feature type="transmembrane region" description="Helical" evidence="1">
    <location>
        <begin position="12"/>
        <end position="30"/>
    </location>
</feature>
<keyword evidence="1" id="KW-0812">Transmembrane</keyword>
<dbReference type="KEGG" id="csy:CENSYa_1022"/>
<proteinExistence type="predicted"/>
<gene>
    <name evidence="2" type="ordered locus">CENSYa_1022</name>
</gene>
<evidence type="ECO:0000313" key="2">
    <source>
        <dbReference type="EMBL" id="ABK77654.1"/>
    </source>
</evidence>
<keyword evidence="1" id="KW-0472">Membrane</keyword>
<dbReference type="EMBL" id="DP000238">
    <property type="protein sequence ID" value="ABK77654.1"/>
    <property type="molecule type" value="Genomic_DNA"/>
</dbReference>
<organism evidence="2 3">
    <name type="scientific">Cenarchaeum symbiosum (strain A)</name>
    <dbReference type="NCBI Taxonomy" id="414004"/>
    <lineage>
        <taxon>Archaea</taxon>
        <taxon>Nitrososphaerota</taxon>
        <taxon>Candidatus Cenarchaeales</taxon>
        <taxon>Candidatus Cenarchaeaceae</taxon>
        <taxon>Candidatus Cenarchaeum</taxon>
    </lineage>
</organism>
<dbReference type="EnsemblBacteria" id="ABK77654">
    <property type="protein sequence ID" value="ABK77654"/>
    <property type="gene ID" value="CENSYa_1022"/>
</dbReference>
<evidence type="ECO:0000313" key="3">
    <source>
        <dbReference type="Proteomes" id="UP000000758"/>
    </source>
</evidence>
<keyword evidence="3" id="KW-1185">Reference proteome</keyword>
<feature type="transmembrane region" description="Helical" evidence="1">
    <location>
        <begin position="50"/>
        <end position="68"/>
    </location>
</feature>